<feature type="coiled-coil region" evidence="1">
    <location>
        <begin position="7"/>
        <end position="55"/>
    </location>
</feature>
<evidence type="ECO:0000313" key="4">
    <source>
        <dbReference type="Proteomes" id="UP000255467"/>
    </source>
</evidence>
<dbReference type="Gene3D" id="1.20.5.1700">
    <property type="match status" value="1"/>
</dbReference>
<evidence type="ECO:0000313" key="2">
    <source>
        <dbReference type="EMBL" id="SUA72628.1"/>
    </source>
</evidence>
<keyword evidence="4" id="KW-1185">Reference proteome</keyword>
<keyword evidence="1" id="KW-0175">Coiled coil</keyword>
<proteinExistence type="predicted"/>
<reference evidence="3 4" key="1">
    <citation type="submission" date="2018-06" db="EMBL/GenBank/DDBJ databases">
        <authorList>
            <consortium name="Pathogen Informatics"/>
            <person name="Doyle S."/>
        </authorList>
    </citation>
    <scope>NUCLEOTIDE SEQUENCE [LARGE SCALE GENOMIC DNA]</scope>
    <source>
        <strain evidence="3 4">NCTC1934</strain>
    </source>
</reference>
<dbReference type="EMBL" id="UGRY01000002">
    <property type="protein sequence ID" value="SUA72628.1"/>
    <property type="molecule type" value="Genomic_DNA"/>
</dbReference>
<dbReference type="Proteomes" id="UP000255467">
    <property type="component" value="Unassembled WGS sequence"/>
</dbReference>
<name>A0A378Y753_9NOCA</name>
<dbReference type="RefSeq" id="WP_039818334.1">
    <property type="nucleotide sequence ID" value="NZ_UGRY01000002.1"/>
</dbReference>
<organism evidence="3 4">
    <name type="scientific">Nocardia otitidiscaviarum</name>
    <dbReference type="NCBI Taxonomy" id="1823"/>
    <lineage>
        <taxon>Bacteria</taxon>
        <taxon>Bacillati</taxon>
        <taxon>Actinomycetota</taxon>
        <taxon>Actinomycetes</taxon>
        <taxon>Mycobacteriales</taxon>
        <taxon>Nocardiaceae</taxon>
        <taxon>Nocardia</taxon>
    </lineage>
</organism>
<evidence type="ECO:0000313" key="3">
    <source>
        <dbReference type="EMBL" id="SUA72688.1"/>
    </source>
</evidence>
<dbReference type="EMBL" id="UGRY01000002">
    <property type="protein sequence ID" value="SUA72688.1"/>
    <property type="molecule type" value="Genomic_DNA"/>
</dbReference>
<accession>A0A378Y753</accession>
<sequence>MSDADIIEALRDEVARLKASLEIAEAKATIDAAAIERFKTQVSILRSQRNELRARLFDQTLAEATERRKHAAAKASGGAR</sequence>
<protein>
    <submittedName>
        <fullName evidence="3">Uncharacterized protein</fullName>
    </submittedName>
</protein>
<evidence type="ECO:0000256" key="1">
    <source>
        <dbReference type="SAM" id="Coils"/>
    </source>
</evidence>
<gene>
    <name evidence="2" type="ORF">NCTC1934_00056</name>
    <name evidence="3" type="ORF">NCTC1934_00116</name>
</gene>
<dbReference type="AlphaFoldDB" id="A0A378Y753"/>